<evidence type="ECO:0000313" key="5">
    <source>
        <dbReference type="Proteomes" id="UP000468388"/>
    </source>
</evidence>
<gene>
    <name evidence="4" type="ORF">GO495_21495</name>
</gene>
<dbReference type="PANTHER" id="PTHR30273:SF2">
    <property type="entry name" value="PROTEIN FECR"/>
    <property type="match status" value="1"/>
</dbReference>
<evidence type="ECO:0000259" key="3">
    <source>
        <dbReference type="Pfam" id="PF16344"/>
    </source>
</evidence>
<dbReference type="GO" id="GO:0016989">
    <property type="term" value="F:sigma factor antagonist activity"/>
    <property type="evidence" value="ECO:0007669"/>
    <property type="project" value="TreeGrafter"/>
</dbReference>
<reference evidence="4 5" key="1">
    <citation type="submission" date="2019-12" db="EMBL/GenBank/DDBJ databases">
        <title>The draft genomic sequence of strain Chitinophaga oryziterrae JCM 16595.</title>
        <authorList>
            <person name="Zhang X."/>
        </authorList>
    </citation>
    <scope>NUCLEOTIDE SEQUENCE [LARGE SCALE GENOMIC DNA]</scope>
    <source>
        <strain evidence="4 5">JCM 16595</strain>
    </source>
</reference>
<proteinExistence type="predicted"/>
<dbReference type="InterPro" id="IPR032508">
    <property type="entry name" value="FecR_C"/>
</dbReference>
<evidence type="ECO:0000259" key="2">
    <source>
        <dbReference type="Pfam" id="PF04773"/>
    </source>
</evidence>
<keyword evidence="1" id="KW-1133">Transmembrane helix</keyword>
<name>A0A6N8JFM9_9BACT</name>
<dbReference type="InterPro" id="IPR012373">
    <property type="entry name" value="Ferrdict_sens_TM"/>
</dbReference>
<dbReference type="Gene3D" id="3.55.50.30">
    <property type="match status" value="1"/>
</dbReference>
<accession>A0A6N8JFM9</accession>
<dbReference type="Pfam" id="PF16344">
    <property type="entry name" value="FecR_C"/>
    <property type="match status" value="1"/>
</dbReference>
<keyword evidence="1" id="KW-0812">Transmembrane</keyword>
<dbReference type="EMBL" id="WRXO01000006">
    <property type="protein sequence ID" value="MVT43186.1"/>
    <property type="molecule type" value="Genomic_DNA"/>
</dbReference>
<evidence type="ECO:0000313" key="4">
    <source>
        <dbReference type="EMBL" id="MVT43186.1"/>
    </source>
</evidence>
<dbReference type="InterPro" id="IPR006860">
    <property type="entry name" value="FecR"/>
</dbReference>
<keyword evidence="5" id="KW-1185">Reference proteome</keyword>
<feature type="transmembrane region" description="Helical" evidence="1">
    <location>
        <begin position="90"/>
        <end position="109"/>
    </location>
</feature>
<dbReference type="OrthoDB" id="1493027at2"/>
<feature type="domain" description="FecR protein" evidence="2">
    <location>
        <begin position="186"/>
        <end position="282"/>
    </location>
</feature>
<protein>
    <submittedName>
        <fullName evidence="4">DUF4974 domain-containing protein</fullName>
    </submittedName>
</protein>
<dbReference type="Pfam" id="PF04773">
    <property type="entry name" value="FecR"/>
    <property type="match status" value="1"/>
</dbReference>
<dbReference type="AlphaFoldDB" id="A0A6N8JFM9"/>
<feature type="domain" description="Protein FecR C-terminal" evidence="3">
    <location>
        <begin position="326"/>
        <end position="391"/>
    </location>
</feature>
<organism evidence="4 5">
    <name type="scientific">Chitinophaga oryziterrae</name>
    <dbReference type="NCBI Taxonomy" id="1031224"/>
    <lineage>
        <taxon>Bacteria</taxon>
        <taxon>Pseudomonadati</taxon>
        <taxon>Bacteroidota</taxon>
        <taxon>Chitinophagia</taxon>
        <taxon>Chitinophagales</taxon>
        <taxon>Chitinophagaceae</taxon>
        <taxon>Chitinophaga</taxon>
    </lineage>
</organism>
<evidence type="ECO:0000256" key="1">
    <source>
        <dbReference type="SAM" id="Phobius"/>
    </source>
</evidence>
<dbReference type="Proteomes" id="UP000468388">
    <property type="component" value="Unassembled WGS sequence"/>
</dbReference>
<dbReference type="PANTHER" id="PTHR30273">
    <property type="entry name" value="PERIPLASMIC SIGNAL SENSOR AND SIGMA FACTOR ACTIVATOR FECR-RELATED"/>
    <property type="match status" value="1"/>
</dbReference>
<sequence>MHGKPVLNKFKQMSEDRIRFLLSKYIHRQCNSQEQSELFGLFNELSDEQKDALLSNFWDDFESEEELPEDEAEQILDTILARRSRLSLKFISIAASVLIGLFTGAYLLLNSHKHLSADNNKIALADIRPGENKAELTMANGKKFLLGSGVQKITVPNTDVVIQQNDNGSLTYNKGTTTDAEQIAYDTLRTPKGGVYQLNLGDGTKIWLNTASAIRFPEKPGHRSRDVELLYGEAYFEVQHRTDAPFTVKTAAGVIRDLGTHFNVNTSIGDGHVAATLLEGAIQIETNNNIKRIKPGQQALFNGKKLSVHEVDVEEMIAWKEGYFMFDETMASAMQKISLWYDVKIEYQDEGIKGIPVLATITRYSNISNVLSILEMTKKVRFKIDGRTVKVFYFNQNTAN</sequence>
<comment type="caution">
    <text evidence="4">The sequence shown here is derived from an EMBL/GenBank/DDBJ whole genome shotgun (WGS) entry which is preliminary data.</text>
</comment>
<dbReference type="Gene3D" id="2.60.120.1440">
    <property type="match status" value="1"/>
</dbReference>
<keyword evidence="1" id="KW-0472">Membrane</keyword>